<dbReference type="InterPro" id="IPR028055">
    <property type="entry name" value="YidC/Oxa/ALB_C"/>
</dbReference>
<evidence type="ECO:0000256" key="13">
    <source>
        <dbReference type="HAMAP-Rule" id="MF_01810"/>
    </source>
</evidence>
<keyword evidence="17" id="KW-1185">Reference proteome</keyword>
<evidence type="ECO:0000256" key="6">
    <source>
        <dbReference type="ARBA" id="ARBA00022692"/>
    </source>
</evidence>
<gene>
    <name evidence="13" type="primary">yidC</name>
    <name evidence="16" type="ORF">C8N47_10367</name>
</gene>
<dbReference type="PRINTS" id="PR01900">
    <property type="entry name" value="YIDCPROTEIN"/>
</dbReference>
<keyword evidence="7 13" id="KW-0653">Protein transport</keyword>
<keyword evidence="8 13" id="KW-1133">Transmembrane helix</keyword>
<dbReference type="PRINTS" id="PR00701">
    <property type="entry name" value="60KDINNERMP"/>
</dbReference>
<dbReference type="OrthoDB" id="9780552at2"/>
<dbReference type="Gene3D" id="2.70.98.90">
    <property type="match status" value="1"/>
</dbReference>
<dbReference type="InterPro" id="IPR019998">
    <property type="entry name" value="Membr_insert_YidC"/>
</dbReference>
<keyword evidence="10 13" id="KW-0143">Chaperone</keyword>
<dbReference type="RefSeq" id="WP_107821157.1">
    <property type="nucleotide sequence ID" value="NZ_OY782574.1"/>
</dbReference>
<accession>A0A2T5C4L1</accession>
<keyword evidence="4 13" id="KW-0813">Transport</keyword>
<dbReference type="HAMAP" id="MF_01810">
    <property type="entry name" value="YidC_type1"/>
    <property type="match status" value="1"/>
</dbReference>
<comment type="caution">
    <text evidence="16">The sequence shown here is derived from an EMBL/GenBank/DDBJ whole genome shotgun (WGS) entry which is preliminary data.</text>
</comment>
<dbReference type="AlphaFoldDB" id="A0A2T5C4L1"/>
<feature type="transmembrane region" description="Helical" evidence="13">
    <location>
        <begin position="470"/>
        <end position="491"/>
    </location>
</feature>
<evidence type="ECO:0000256" key="3">
    <source>
        <dbReference type="ARBA" id="ARBA00015325"/>
    </source>
</evidence>
<keyword evidence="5 13" id="KW-1003">Cell membrane</keyword>
<dbReference type="GO" id="GO:0015031">
    <property type="term" value="P:protein transport"/>
    <property type="evidence" value="ECO:0007669"/>
    <property type="project" value="UniProtKB-KW"/>
</dbReference>
<dbReference type="GO" id="GO:0051205">
    <property type="term" value="P:protein insertion into membrane"/>
    <property type="evidence" value="ECO:0007669"/>
    <property type="project" value="TreeGrafter"/>
</dbReference>
<evidence type="ECO:0000256" key="2">
    <source>
        <dbReference type="ARBA" id="ARBA00010527"/>
    </source>
</evidence>
<dbReference type="Proteomes" id="UP000243525">
    <property type="component" value="Unassembled WGS sequence"/>
</dbReference>
<evidence type="ECO:0000256" key="1">
    <source>
        <dbReference type="ARBA" id="ARBA00004429"/>
    </source>
</evidence>
<evidence type="ECO:0000256" key="12">
    <source>
        <dbReference type="ARBA" id="ARBA00033342"/>
    </source>
</evidence>
<dbReference type="NCBIfam" id="NF002356">
    <property type="entry name" value="PRK01318.2-3"/>
    <property type="match status" value="1"/>
</dbReference>
<evidence type="ECO:0000256" key="4">
    <source>
        <dbReference type="ARBA" id="ARBA00022448"/>
    </source>
</evidence>
<evidence type="ECO:0000259" key="15">
    <source>
        <dbReference type="Pfam" id="PF14849"/>
    </source>
</evidence>
<dbReference type="InterPro" id="IPR028053">
    <property type="entry name" value="Membr_insert_YidC_N"/>
</dbReference>
<dbReference type="CDD" id="cd20070">
    <property type="entry name" value="5TM_YidC_Alb3"/>
    <property type="match status" value="1"/>
</dbReference>
<sequence>MDKNTIAGIVLILAILIGFSYLSKPSQEEIEAAKQRQDSIAQVEAQRQQEAQIRAKELAEKQQAEFAADTALAEAAATDKYGAFAAGATGQEQFVCLENNLMKVTLSTKGGKIYSVELKNYKTYQGEPLVLFNGPDNQFGLSFFSQNRSIVTDNLYFTPSTSATDVVAGGPEVKKGKEGDLEYNEEFPGEAKSVSMMLDAGNGRSLQYVYTLAHNSFMLDFDIKTDGLSDVIAQNVNFLNFSWAYAGPRLERKSKMGEDRYTSVNYRYFEDEVDKLSPAKTSEESLKTKVKWISFKQLFFNSTIIADEAFPTAEVKYTYDENSLDKVGDFAADIAIPYDPYKDQNFGMQFYFGPNHYTTLKQYDIELDRLVNLGYSILRWVNRYLVIPVFNLLRNSIGNFGVIILLLTVFIKMILFPFTYKSYISQAKMRALKPEVDEINEKFGKDKPMEKQQATMALYKKAGVNPMGGCLPMLLQMPILFAMFFFFPTSIELRQESFLWATDLSSYDSIMNLPFSIPIYGDHVSLFCLLMTITTIISTKLNSQSSANNAMPGMQTMMYIMPLMFLFILNSYPAGLSYYYFLANLITIGQMFLFRVLIDDEKIRAQLHANKKKPVKKSKFQQRIEQMAKERGVQMPKK</sequence>
<dbReference type="Pfam" id="PF02096">
    <property type="entry name" value="60KD_IMP"/>
    <property type="match status" value="1"/>
</dbReference>
<name>A0A2T5C4L1_9BACT</name>
<protein>
    <recommendedName>
        <fullName evidence="3 13">Membrane protein insertase YidC</fullName>
    </recommendedName>
    <alternativeName>
        <fullName evidence="12 13">Foldase YidC</fullName>
    </alternativeName>
    <alternativeName>
        <fullName evidence="11 13">Membrane integrase YidC</fullName>
    </alternativeName>
    <alternativeName>
        <fullName evidence="13">Membrane protein YidC</fullName>
    </alternativeName>
</protein>
<dbReference type="PANTHER" id="PTHR12428:SF65">
    <property type="entry name" value="CYTOCHROME C OXIDASE ASSEMBLY PROTEIN COX18, MITOCHONDRIAL"/>
    <property type="match status" value="1"/>
</dbReference>
<dbReference type="InterPro" id="IPR001708">
    <property type="entry name" value="YidC/ALB3/OXA1/COX18"/>
</dbReference>
<reference evidence="16 17" key="1">
    <citation type="submission" date="2018-04" db="EMBL/GenBank/DDBJ databases">
        <title>Genomic Encyclopedia of Archaeal and Bacterial Type Strains, Phase II (KMG-II): from individual species to whole genera.</title>
        <authorList>
            <person name="Goeker M."/>
        </authorList>
    </citation>
    <scope>NUCLEOTIDE SEQUENCE [LARGE SCALE GENOMIC DNA]</scope>
    <source>
        <strain evidence="16 17">DSM 28823</strain>
    </source>
</reference>
<evidence type="ECO:0000256" key="10">
    <source>
        <dbReference type="ARBA" id="ARBA00023186"/>
    </source>
</evidence>
<evidence type="ECO:0000256" key="8">
    <source>
        <dbReference type="ARBA" id="ARBA00022989"/>
    </source>
</evidence>
<evidence type="ECO:0000256" key="5">
    <source>
        <dbReference type="ARBA" id="ARBA00022475"/>
    </source>
</evidence>
<dbReference type="InterPro" id="IPR047196">
    <property type="entry name" value="YidC_ALB_C"/>
</dbReference>
<feature type="transmembrane region" description="Helical" evidence="13">
    <location>
        <begin position="556"/>
        <end position="572"/>
    </location>
</feature>
<evidence type="ECO:0000313" key="16">
    <source>
        <dbReference type="EMBL" id="PTN09773.1"/>
    </source>
</evidence>
<dbReference type="InterPro" id="IPR038221">
    <property type="entry name" value="YidC_periplasmic_sf"/>
</dbReference>
<dbReference type="CDD" id="cd19961">
    <property type="entry name" value="EcYidC-like_peri"/>
    <property type="match status" value="1"/>
</dbReference>
<organism evidence="16 17">
    <name type="scientific">Mangrovibacterium marinum</name>
    <dbReference type="NCBI Taxonomy" id="1639118"/>
    <lineage>
        <taxon>Bacteria</taxon>
        <taxon>Pseudomonadati</taxon>
        <taxon>Bacteroidota</taxon>
        <taxon>Bacteroidia</taxon>
        <taxon>Marinilabiliales</taxon>
        <taxon>Prolixibacteraceae</taxon>
        <taxon>Mangrovibacterium</taxon>
    </lineage>
</organism>
<evidence type="ECO:0000259" key="14">
    <source>
        <dbReference type="Pfam" id="PF02096"/>
    </source>
</evidence>
<feature type="transmembrane region" description="Helical" evidence="13">
    <location>
        <begin position="400"/>
        <end position="420"/>
    </location>
</feature>
<dbReference type="EMBL" id="QAAD01000003">
    <property type="protein sequence ID" value="PTN09773.1"/>
    <property type="molecule type" value="Genomic_DNA"/>
</dbReference>
<keyword evidence="9 13" id="KW-0472">Membrane</keyword>
<comment type="similarity">
    <text evidence="2 13">Belongs to the OXA1/ALB3/YidC family. Type 1 subfamily.</text>
</comment>
<dbReference type="NCBIfam" id="TIGR03593">
    <property type="entry name" value="yidC_nterm"/>
    <property type="match status" value="1"/>
</dbReference>
<feature type="transmembrane region" description="Helical" evidence="13">
    <location>
        <begin position="511"/>
        <end position="536"/>
    </location>
</feature>
<dbReference type="GO" id="GO:0032977">
    <property type="term" value="F:membrane insertase activity"/>
    <property type="evidence" value="ECO:0007669"/>
    <property type="project" value="InterPro"/>
</dbReference>
<dbReference type="GO" id="GO:0005886">
    <property type="term" value="C:plasma membrane"/>
    <property type="evidence" value="ECO:0007669"/>
    <property type="project" value="UniProtKB-SubCell"/>
</dbReference>
<evidence type="ECO:0000256" key="7">
    <source>
        <dbReference type="ARBA" id="ARBA00022927"/>
    </source>
</evidence>
<dbReference type="PANTHER" id="PTHR12428">
    <property type="entry name" value="OXA1"/>
    <property type="match status" value="1"/>
</dbReference>
<comment type="subunit">
    <text evidence="13">Interacts with the Sec translocase complex via SecD. Specifically interacts with transmembrane segments of nascent integral membrane proteins during membrane integration.</text>
</comment>
<comment type="function">
    <text evidence="13">Required for the insertion and/or proper folding and/or complex formation of integral membrane proteins into the membrane. Involved in integration of membrane proteins that insert both dependently and independently of the Sec translocase complex, as well as at least some lipoproteins. Aids folding of multispanning membrane proteins.</text>
</comment>
<comment type="subcellular location">
    <subcellularLocation>
        <location evidence="1">Cell inner membrane</location>
        <topology evidence="1">Multi-pass membrane protein</topology>
    </subcellularLocation>
    <subcellularLocation>
        <location evidence="13">Cell membrane</location>
        <topology evidence="13">Multi-pass membrane protein</topology>
    </subcellularLocation>
</comment>
<evidence type="ECO:0000256" key="11">
    <source>
        <dbReference type="ARBA" id="ARBA00033245"/>
    </source>
</evidence>
<proteinExistence type="inferred from homology"/>
<feature type="domain" description="Membrane insertase YidC N-terminal" evidence="15">
    <location>
        <begin position="97"/>
        <end position="386"/>
    </location>
</feature>
<feature type="transmembrane region" description="Helical" evidence="13">
    <location>
        <begin position="578"/>
        <end position="598"/>
    </location>
</feature>
<evidence type="ECO:0000256" key="9">
    <source>
        <dbReference type="ARBA" id="ARBA00023136"/>
    </source>
</evidence>
<evidence type="ECO:0000313" key="17">
    <source>
        <dbReference type="Proteomes" id="UP000243525"/>
    </source>
</evidence>
<feature type="domain" description="Membrane insertase YidC/Oxa/ALB C-terminal" evidence="14">
    <location>
        <begin position="400"/>
        <end position="594"/>
    </location>
</feature>
<dbReference type="Pfam" id="PF14849">
    <property type="entry name" value="YidC_periplas"/>
    <property type="match status" value="1"/>
</dbReference>
<dbReference type="NCBIfam" id="TIGR03592">
    <property type="entry name" value="yidC_oxa1_cterm"/>
    <property type="match status" value="1"/>
</dbReference>
<keyword evidence="6 13" id="KW-0812">Transmembrane</keyword>